<name>A0A955I5T0_9BACT</name>
<reference evidence="1" key="2">
    <citation type="journal article" date="2021" name="Microbiome">
        <title>Successional dynamics and alternative stable states in a saline activated sludge microbial community over 9 years.</title>
        <authorList>
            <person name="Wang Y."/>
            <person name="Ye J."/>
            <person name="Ju F."/>
            <person name="Liu L."/>
            <person name="Boyd J.A."/>
            <person name="Deng Y."/>
            <person name="Parks D.H."/>
            <person name="Jiang X."/>
            <person name="Yin X."/>
            <person name="Woodcroft B.J."/>
            <person name="Tyson G.W."/>
            <person name="Hugenholtz P."/>
            <person name="Polz M.F."/>
            <person name="Zhang T."/>
        </authorList>
    </citation>
    <scope>NUCLEOTIDE SEQUENCE</scope>
    <source>
        <strain evidence="1">HKST-UBA17</strain>
    </source>
</reference>
<evidence type="ECO:0000313" key="2">
    <source>
        <dbReference type="Proteomes" id="UP000741282"/>
    </source>
</evidence>
<reference evidence="1" key="1">
    <citation type="submission" date="2020-04" db="EMBL/GenBank/DDBJ databases">
        <authorList>
            <person name="Zhang T."/>
        </authorList>
    </citation>
    <scope>NUCLEOTIDE SEQUENCE</scope>
    <source>
        <strain evidence="1">HKST-UBA17</strain>
    </source>
</reference>
<sequence length="48" mass="5485">MRSNTALIEATINGFIVTVNPDRVDEEKFIFKTLEEVKSKLNEIFING</sequence>
<dbReference type="AlphaFoldDB" id="A0A955I5T0"/>
<comment type="caution">
    <text evidence="1">The sequence shown here is derived from an EMBL/GenBank/DDBJ whole genome shotgun (WGS) entry which is preliminary data.</text>
</comment>
<proteinExistence type="predicted"/>
<gene>
    <name evidence="1" type="ORF">KC685_05060</name>
</gene>
<evidence type="ECO:0000313" key="1">
    <source>
        <dbReference type="EMBL" id="MCA9377258.1"/>
    </source>
</evidence>
<organism evidence="1 2">
    <name type="scientific">Candidatus Dojkabacteria bacterium</name>
    <dbReference type="NCBI Taxonomy" id="2099670"/>
    <lineage>
        <taxon>Bacteria</taxon>
        <taxon>Candidatus Dojkabacteria</taxon>
    </lineage>
</organism>
<accession>A0A955I5T0</accession>
<dbReference type="EMBL" id="JAGQLN010000035">
    <property type="protein sequence ID" value="MCA9377258.1"/>
    <property type="molecule type" value="Genomic_DNA"/>
</dbReference>
<protein>
    <submittedName>
        <fullName evidence="1">Uncharacterized protein</fullName>
    </submittedName>
</protein>
<dbReference type="Proteomes" id="UP000741282">
    <property type="component" value="Unassembled WGS sequence"/>
</dbReference>